<dbReference type="RefSeq" id="WP_144351244.1">
    <property type="nucleotide sequence ID" value="NZ_CP036259.1"/>
</dbReference>
<dbReference type="EMBL" id="CP036259">
    <property type="protein sequence ID" value="QDR81790.1"/>
    <property type="molecule type" value="Genomic_DNA"/>
</dbReference>
<dbReference type="Proteomes" id="UP000320776">
    <property type="component" value="Chromosome"/>
</dbReference>
<keyword evidence="3" id="KW-1185">Reference proteome</keyword>
<evidence type="ECO:0008006" key="4">
    <source>
        <dbReference type="Google" id="ProtNLM"/>
    </source>
</evidence>
<dbReference type="OrthoDB" id="1625520at2"/>
<evidence type="ECO:0000313" key="2">
    <source>
        <dbReference type="EMBL" id="QDR81790.1"/>
    </source>
</evidence>
<reference evidence="2 3" key="1">
    <citation type="submission" date="2019-02" db="EMBL/GenBank/DDBJ databases">
        <title>Closed genome of Sporomusa termitida DSM 4440.</title>
        <authorList>
            <person name="Poehlein A."/>
            <person name="Daniel R."/>
        </authorList>
    </citation>
    <scope>NUCLEOTIDE SEQUENCE [LARGE SCALE GENOMIC DNA]</scope>
    <source>
        <strain evidence="2 3">DSM 4440</strain>
    </source>
</reference>
<dbReference type="AlphaFoldDB" id="A0A517DWQ7"/>
<feature type="coiled-coil region" evidence="1">
    <location>
        <begin position="341"/>
        <end position="407"/>
    </location>
</feature>
<accession>A0A517DWQ7</accession>
<protein>
    <recommendedName>
        <fullName evidence="4">DUF2325 domain-containing protein</fullName>
    </recommendedName>
</protein>
<evidence type="ECO:0000313" key="3">
    <source>
        <dbReference type="Proteomes" id="UP000320776"/>
    </source>
</evidence>
<proteinExistence type="predicted"/>
<sequence length="524" mass="60137">MQQQEIRLDLVPFMAKGIAQNAAARRELDKICAAGGILIDSAVASRRQTYNSYFRDSDVYTELYCLKATDLIITSFQEDEDGQKAAAALDQLLKKCWKQIYTYIKTNGKEVRFESFWQFLMKKAIRLTAQEMRNLPAPPLPVLTGRGRPIKPYIKKKDMLDGDFAIFWHLTNAFGKTLTEQGTMFHSNFTAHLQAQEKMTRGQQPLALTDRQKELADELWHSIDQKLKGIPASLDEYFHTLEYTRNGSGYLFRQENFSGLPFDEIARVPVSRRELRRAIEAMAASLPEAVQATGQLKQAALDLFTRTLLIRACAMAYDKLRTLALNCIKQEDKTTVKRLQTKKLKAELTQEQKKNAMLEEKLAAKQNVLNELQLKIDKNEISRQKEREQWQAKLDEANQLLASLLASQKEDEPEMELSPETIEKIALLKVVIIGGRADWQQRLKHRYQSFTYISAEDVKFDLAVLNTADVIVINWKCLGHSLLYRAVQYAGKRNKRMVYLSNSNEKHMLEALCRECILSTAERS</sequence>
<name>A0A517DWQ7_9FIRM</name>
<gene>
    <name evidence="2" type="ORF">SPTER_32030</name>
</gene>
<evidence type="ECO:0000256" key="1">
    <source>
        <dbReference type="SAM" id="Coils"/>
    </source>
</evidence>
<dbReference type="KEGG" id="sted:SPTER_32030"/>
<organism evidence="2 3">
    <name type="scientific">Sporomusa termitida</name>
    <dbReference type="NCBI Taxonomy" id="2377"/>
    <lineage>
        <taxon>Bacteria</taxon>
        <taxon>Bacillati</taxon>
        <taxon>Bacillota</taxon>
        <taxon>Negativicutes</taxon>
        <taxon>Selenomonadales</taxon>
        <taxon>Sporomusaceae</taxon>
        <taxon>Sporomusa</taxon>
    </lineage>
</organism>
<keyword evidence="1" id="KW-0175">Coiled coil</keyword>